<dbReference type="EMBL" id="DVON01000027">
    <property type="protein sequence ID" value="HIV11759.1"/>
    <property type="molecule type" value="Genomic_DNA"/>
</dbReference>
<protein>
    <submittedName>
        <fullName evidence="4">Cysteine hydrolase</fullName>
    </submittedName>
</protein>
<evidence type="ECO:0000256" key="1">
    <source>
        <dbReference type="ARBA" id="ARBA00006336"/>
    </source>
</evidence>
<dbReference type="Proteomes" id="UP000886723">
    <property type="component" value="Unassembled WGS sequence"/>
</dbReference>
<accession>A0A9D1T5G4</accession>
<dbReference type="InterPro" id="IPR050272">
    <property type="entry name" value="Isochorismatase-like_hydrls"/>
</dbReference>
<organism evidence="4 5">
    <name type="scientific">Candidatus Pullilachnospira stercoravium</name>
    <dbReference type="NCBI Taxonomy" id="2840913"/>
    <lineage>
        <taxon>Bacteria</taxon>
        <taxon>Bacillati</taxon>
        <taxon>Bacillota</taxon>
        <taxon>Clostridia</taxon>
        <taxon>Lachnospirales</taxon>
        <taxon>Lachnospiraceae</taxon>
        <taxon>Lachnospiraceae incertae sedis</taxon>
        <taxon>Candidatus Pullilachnospira</taxon>
    </lineage>
</organism>
<evidence type="ECO:0000313" key="5">
    <source>
        <dbReference type="Proteomes" id="UP000886723"/>
    </source>
</evidence>
<evidence type="ECO:0000256" key="2">
    <source>
        <dbReference type="ARBA" id="ARBA00022801"/>
    </source>
</evidence>
<keyword evidence="2 4" id="KW-0378">Hydrolase</keyword>
<evidence type="ECO:0000313" key="4">
    <source>
        <dbReference type="EMBL" id="HIV11759.1"/>
    </source>
</evidence>
<proteinExistence type="inferred from homology"/>
<dbReference type="Pfam" id="PF00857">
    <property type="entry name" value="Isochorismatase"/>
    <property type="match status" value="1"/>
</dbReference>
<dbReference type="PANTHER" id="PTHR43540">
    <property type="entry name" value="PEROXYUREIDOACRYLATE/UREIDOACRYLATE AMIDOHYDROLASE-RELATED"/>
    <property type="match status" value="1"/>
</dbReference>
<reference evidence="4" key="2">
    <citation type="journal article" date="2021" name="PeerJ">
        <title>Extensive microbial diversity within the chicken gut microbiome revealed by metagenomics and culture.</title>
        <authorList>
            <person name="Gilroy R."/>
            <person name="Ravi A."/>
            <person name="Getino M."/>
            <person name="Pursley I."/>
            <person name="Horton D.L."/>
            <person name="Alikhan N.F."/>
            <person name="Baker D."/>
            <person name="Gharbi K."/>
            <person name="Hall N."/>
            <person name="Watson M."/>
            <person name="Adriaenssens E.M."/>
            <person name="Foster-Nyarko E."/>
            <person name="Jarju S."/>
            <person name="Secka A."/>
            <person name="Antonio M."/>
            <person name="Oren A."/>
            <person name="Chaudhuri R.R."/>
            <person name="La Ragione R."/>
            <person name="Hildebrand F."/>
            <person name="Pallen M.J."/>
        </authorList>
    </citation>
    <scope>NUCLEOTIDE SEQUENCE</scope>
    <source>
        <strain evidence="4">ChiBcec2-4451</strain>
    </source>
</reference>
<dbReference type="AlphaFoldDB" id="A0A9D1T5G4"/>
<dbReference type="GO" id="GO:0016787">
    <property type="term" value="F:hydrolase activity"/>
    <property type="evidence" value="ECO:0007669"/>
    <property type="project" value="UniProtKB-KW"/>
</dbReference>
<dbReference type="PANTHER" id="PTHR43540:SF6">
    <property type="entry name" value="ISOCHORISMATASE-LIKE DOMAIN-CONTAINING PROTEIN"/>
    <property type="match status" value="1"/>
</dbReference>
<comment type="caution">
    <text evidence="4">The sequence shown here is derived from an EMBL/GenBank/DDBJ whole genome shotgun (WGS) entry which is preliminary data.</text>
</comment>
<dbReference type="Gene3D" id="3.40.50.850">
    <property type="entry name" value="Isochorismatase-like"/>
    <property type="match status" value="1"/>
</dbReference>
<gene>
    <name evidence="4" type="ORF">IAA63_01280</name>
</gene>
<dbReference type="SUPFAM" id="SSF52499">
    <property type="entry name" value="Isochorismatase-like hydrolases"/>
    <property type="match status" value="1"/>
</dbReference>
<comment type="similarity">
    <text evidence="1">Belongs to the isochorismatase family.</text>
</comment>
<feature type="domain" description="Isochorismatase-like" evidence="3">
    <location>
        <begin position="4"/>
        <end position="175"/>
    </location>
</feature>
<dbReference type="InterPro" id="IPR000868">
    <property type="entry name" value="Isochorismatase-like_dom"/>
</dbReference>
<name>A0A9D1T5G4_9FIRM</name>
<evidence type="ECO:0000259" key="3">
    <source>
        <dbReference type="Pfam" id="PF00857"/>
    </source>
</evidence>
<sequence>MKPLLIVVDMQNDFISQALGTPEAQKILGPLCRKIRQWDGPVIYTRDTHGEDYLDTAEGRKLPVRHCIRDTEGWQLAPEIAACVRPGDRIFDKPTFGSVSLAEYVSRLAGDGEISSVTLTGLCTDICVISNALLLKAYLPETPIAVDASCCAGVTPASHANALNAMAACQIDILDGDCPEA</sequence>
<reference evidence="4" key="1">
    <citation type="submission" date="2020-10" db="EMBL/GenBank/DDBJ databases">
        <authorList>
            <person name="Gilroy R."/>
        </authorList>
    </citation>
    <scope>NUCLEOTIDE SEQUENCE</scope>
    <source>
        <strain evidence="4">ChiBcec2-4451</strain>
    </source>
</reference>
<dbReference type="InterPro" id="IPR036380">
    <property type="entry name" value="Isochorismatase-like_sf"/>
</dbReference>
<dbReference type="CDD" id="cd00431">
    <property type="entry name" value="cysteine_hydrolases"/>
    <property type="match status" value="1"/>
</dbReference>